<dbReference type="OrthoDB" id="6262491at2759"/>
<proteinExistence type="predicted"/>
<dbReference type="AlphaFoldDB" id="A0A8H6X379"/>
<dbReference type="PANTHER" id="PTHR19848">
    <property type="entry name" value="WD40 REPEAT PROTEIN"/>
    <property type="match status" value="1"/>
</dbReference>
<evidence type="ECO:0000313" key="5">
    <source>
        <dbReference type="Proteomes" id="UP000623467"/>
    </source>
</evidence>
<dbReference type="SUPFAM" id="SSF50978">
    <property type="entry name" value="WD40 repeat-like"/>
    <property type="match status" value="1"/>
</dbReference>
<feature type="repeat" description="WD" evidence="3">
    <location>
        <begin position="211"/>
        <end position="252"/>
    </location>
</feature>
<dbReference type="EMBL" id="JACAZH010000057">
    <property type="protein sequence ID" value="KAF7333241.1"/>
    <property type="molecule type" value="Genomic_DNA"/>
</dbReference>
<dbReference type="InterPro" id="IPR001680">
    <property type="entry name" value="WD40_rpt"/>
</dbReference>
<sequence length="301" mass="32030">MPSRRVWQLIELQVEVRDVGHPTRVCPARPCPSLARLDSPGVPEKHGLVTGQIRFVVVVGFRQHSSRYRRGVETKELVGTPLEGHTDWVNSVAFSPDGRHIVSGSDDKTIRIWNAATGEAVGTPLEGHTGSVRSVAFSPDGRQIVSGSGDKTIRIWNAATGEAVGTPLEGHTDWVNSVAFSPDGRHIVSGSGDKTIRIWNAATGEAVGTPLEGHTDWVSSVAFSPDGRQIVSGSDDKTIRIWNAAIGEAAESASVSIGKNPQHSQTAGSVAPHLTACSGFLYGSMTISAFHGTYLLSLQEV</sequence>
<organism evidence="4 5">
    <name type="scientific">Mycena sanguinolenta</name>
    <dbReference type="NCBI Taxonomy" id="230812"/>
    <lineage>
        <taxon>Eukaryota</taxon>
        <taxon>Fungi</taxon>
        <taxon>Dikarya</taxon>
        <taxon>Basidiomycota</taxon>
        <taxon>Agaricomycotina</taxon>
        <taxon>Agaricomycetes</taxon>
        <taxon>Agaricomycetidae</taxon>
        <taxon>Agaricales</taxon>
        <taxon>Marasmiineae</taxon>
        <taxon>Mycenaceae</taxon>
        <taxon>Mycena</taxon>
    </lineage>
</organism>
<feature type="repeat" description="WD" evidence="3">
    <location>
        <begin position="168"/>
        <end position="209"/>
    </location>
</feature>
<dbReference type="PRINTS" id="PR00320">
    <property type="entry name" value="GPROTEINBRPT"/>
</dbReference>
<dbReference type="InterPro" id="IPR020472">
    <property type="entry name" value="WD40_PAC1"/>
</dbReference>
<dbReference type="PANTHER" id="PTHR19848:SF8">
    <property type="entry name" value="F-BOX AND WD REPEAT DOMAIN CONTAINING 7"/>
    <property type="match status" value="1"/>
</dbReference>
<gene>
    <name evidence="4" type="ORF">MSAN_02426200</name>
</gene>
<evidence type="ECO:0000256" key="2">
    <source>
        <dbReference type="ARBA" id="ARBA00022737"/>
    </source>
</evidence>
<feature type="repeat" description="WD" evidence="3">
    <location>
        <begin position="125"/>
        <end position="166"/>
    </location>
</feature>
<comment type="caution">
    <text evidence="4">The sequence shown here is derived from an EMBL/GenBank/DDBJ whole genome shotgun (WGS) entry which is preliminary data.</text>
</comment>
<dbReference type="Pfam" id="PF00400">
    <property type="entry name" value="WD40"/>
    <property type="match status" value="4"/>
</dbReference>
<dbReference type="InterPro" id="IPR015943">
    <property type="entry name" value="WD40/YVTN_repeat-like_dom_sf"/>
</dbReference>
<dbReference type="InterPro" id="IPR036322">
    <property type="entry name" value="WD40_repeat_dom_sf"/>
</dbReference>
<dbReference type="Proteomes" id="UP000623467">
    <property type="component" value="Unassembled WGS sequence"/>
</dbReference>
<feature type="repeat" description="WD" evidence="3">
    <location>
        <begin position="82"/>
        <end position="123"/>
    </location>
</feature>
<keyword evidence="2" id="KW-0677">Repeat</keyword>
<name>A0A8H6X379_9AGAR</name>
<dbReference type="PROSITE" id="PS50082">
    <property type="entry name" value="WD_REPEATS_2"/>
    <property type="match status" value="4"/>
</dbReference>
<dbReference type="PROSITE" id="PS00678">
    <property type="entry name" value="WD_REPEATS_1"/>
    <property type="match status" value="3"/>
</dbReference>
<dbReference type="SMART" id="SM00320">
    <property type="entry name" value="WD40"/>
    <property type="match status" value="4"/>
</dbReference>
<evidence type="ECO:0000256" key="3">
    <source>
        <dbReference type="PROSITE-ProRule" id="PRU00221"/>
    </source>
</evidence>
<keyword evidence="1 3" id="KW-0853">WD repeat</keyword>
<dbReference type="PROSITE" id="PS50294">
    <property type="entry name" value="WD_REPEATS_REGION"/>
    <property type="match status" value="4"/>
</dbReference>
<protein>
    <submittedName>
        <fullName evidence="4">WD40 repeat-like protein</fullName>
    </submittedName>
</protein>
<reference evidence="4" key="1">
    <citation type="submission" date="2020-05" db="EMBL/GenBank/DDBJ databases">
        <title>Mycena genomes resolve the evolution of fungal bioluminescence.</title>
        <authorList>
            <person name="Tsai I.J."/>
        </authorList>
    </citation>
    <scope>NUCLEOTIDE SEQUENCE</scope>
    <source>
        <strain evidence="4">160909Yilan</strain>
    </source>
</reference>
<dbReference type="InterPro" id="IPR019775">
    <property type="entry name" value="WD40_repeat_CS"/>
</dbReference>
<evidence type="ECO:0000313" key="4">
    <source>
        <dbReference type="EMBL" id="KAF7333241.1"/>
    </source>
</evidence>
<accession>A0A8H6X379</accession>
<dbReference type="CDD" id="cd00200">
    <property type="entry name" value="WD40"/>
    <property type="match status" value="1"/>
</dbReference>
<evidence type="ECO:0000256" key="1">
    <source>
        <dbReference type="ARBA" id="ARBA00022574"/>
    </source>
</evidence>
<keyword evidence="5" id="KW-1185">Reference proteome</keyword>
<dbReference type="Gene3D" id="2.130.10.10">
    <property type="entry name" value="YVTN repeat-like/Quinoprotein amine dehydrogenase"/>
    <property type="match status" value="2"/>
</dbReference>